<feature type="region of interest" description="Disordered" evidence="1">
    <location>
        <begin position="1"/>
        <end position="35"/>
    </location>
</feature>
<dbReference type="EMBL" id="VSRR010003853">
    <property type="protein sequence ID" value="MPC37691.1"/>
    <property type="molecule type" value="Genomic_DNA"/>
</dbReference>
<evidence type="ECO:0000313" key="2">
    <source>
        <dbReference type="EMBL" id="MPC37691.1"/>
    </source>
</evidence>
<feature type="compositionally biased region" description="Low complexity" evidence="1">
    <location>
        <begin position="7"/>
        <end position="24"/>
    </location>
</feature>
<accession>A0A5B7EST5</accession>
<gene>
    <name evidence="2" type="ORF">E2C01_031181</name>
</gene>
<proteinExistence type="predicted"/>
<sequence length="104" mass="11041">MWGTPEGVGSYSSSSSSGSGCGNSRTQSRGHRRTVVGGVTPSWGCLALIGFLQQQRVVSVGLERVGSCRTVLMVRLPLLCVKRVVLRGLEGVSTRHCITHVGKD</sequence>
<dbReference type="AlphaFoldDB" id="A0A5B7EST5"/>
<reference evidence="2 3" key="1">
    <citation type="submission" date="2019-05" db="EMBL/GenBank/DDBJ databases">
        <title>Another draft genome of Portunus trituberculatus and its Hox gene families provides insights of decapod evolution.</title>
        <authorList>
            <person name="Jeong J.-H."/>
            <person name="Song I."/>
            <person name="Kim S."/>
            <person name="Choi T."/>
            <person name="Kim D."/>
            <person name="Ryu S."/>
            <person name="Kim W."/>
        </authorList>
    </citation>
    <scope>NUCLEOTIDE SEQUENCE [LARGE SCALE GENOMIC DNA]</scope>
    <source>
        <tissue evidence="2">Muscle</tissue>
    </source>
</reference>
<dbReference type="Proteomes" id="UP000324222">
    <property type="component" value="Unassembled WGS sequence"/>
</dbReference>
<organism evidence="2 3">
    <name type="scientific">Portunus trituberculatus</name>
    <name type="common">Swimming crab</name>
    <name type="synonym">Neptunus trituberculatus</name>
    <dbReference type="NCBI Taxonomy" id="210409"/>
    <lineage>
        <taxon>Eukaryota</taxon>
        <taxon>Metazoa</taxon>
        <taxon>Ecdysozoa</taxon>
        <taxon>Arthropoda</taxon>
        <taxon>Crustacea</taxon>
        <taxon>Multicrustacea</taxon>
        <taxon>Malacostraca</taxon>
        <taxon>Eumalacostraca</taxon>
        <taxon>Eucarida</taxon>
        <taxon>Decapoda</taxon>
        <taxon>Pleocyemata</taxon>
        <taxon>Brachyura</taxon>
        <taxon>Eubrachyura</taxon>
        <taxon>Portunoidea</taxon>
        <taxon>Portunidae</taxon>
        <taxon>Portuninae</taxon>
        <taxon>Portunus</taxon>
    </lineage>
</organism>
<name>A0A5B7EST5_PORTR</name>
<keyword evidence="3" id="KW-1185">Reference proteome</keyword>
<evidence type="ECO:0000256" key="1">
    <source>
        <dbReference type="SAM" id="MobiDB-lite"/>
    </source>
</evidence>
<evidence type="ECO:0000313" key="3">
    <source>
        <dbReference type="Proteomes" id="UP000324222"/>
    </source>
</evidence>
<protein>
    <submittedName>
        <fullName evidence="2">Uncharacterized protein</fullName>
    </submittedName>
</protein>
<comment type="caution">
    <text evidence="2">The sequence shown here is derived from an EMBL/GenBank/DDBJ whole genome shotgun (WGS) entry which is preliminary data.</text>
</comment>